<evidence type="ECO:0000259" key="2">
    <source>
        <dbReference type="Pfam" id="PF00497"/>
    </source>
</evidence>
<dbReference type="InterPro" id="IPR001638">
    <property type="entry name" value="Solute-binding_3/MltF_N"/>
</dbReference>
<evidence type="ECO:0000313" key="3">
    <source>
        <dbReference type="EMBL" id="MFC3034015.1"/>
    </source>
</evidence>
<feature type="chain" id="PRO_5046712551" evidence="1">
    <location>
        <begin position="20"/>
        <end position="246"/>
    </location>
</feature>
<feature type="domain" description="Solute-binding protein family 3/N-terminal" evidence="2">
    <location>
        <begin position="32"/>
        <end position="235"/>
    </location>
</feature>
<dbReference type="RefSeq" id="WP_377126489.1">
    <property type="nucleotide sequence ID" value="NZ_JBHRSD010000029.1"/>
</dbReference>
<dbReference type="Pfam" id="PF00497">
    <property type="entry name" value="SBP_bac_3"/>
    <property type="match status" value="1"/>
</dbReference>
<comment type="caution">
    <text evidence="3">The sequence shown here is derived from an EMBL/GenBank/DDBJ whole genome shotgun (WGS) entry which is preliminary data.</text>
</comment>
<gene>
    <name evidence="3" type="ORF">ACFOEE_15995</name>
</gene>
<dbReference type="SUPFAM" id="SSF53850">
    <property type="entry name" value="Periplasmic binding protein-like II"/>
    <property type="match status" value="1"/>
</dbReference>
<sequence>MKLVLILLFFFTLSLSASAIEKVESFKICFERWWPYSYVDDDRYPKGIEVETIQLAAQQAGFYIHFIELPYKRCIEEVKSGLQDFSLHVDPTDGLQMLNNSYTDWELSFAVKKGRFTSLPQLLKAAPRVILADEYPYPQAVYDKLDSMRATVVRRSFYEQSDEEARAFFSVLDNERVEAILVDKRWAAKMAKKFNLAVMILDEIFHLEPQFIGFRADRYPQAKKLEQALERLSTAQKIAISIKYQE</sequence>
<protein>
    <submittedName>
        <fullName evidence="3">Substrate-binding periplasmic protein</fullName>
    </submittedName>
</protein>
<name>A0ABV7CN10_9GAMM</name>
<reference evidence="4" key="1">
    <citation type="journal article" date="2019" name="Int. J. Syst. Evol. Microbiol.">
        <title>The Global Catalogue of Microorganisms (GCM) 10K type strain sequencing project: providing services to taxonomists for standard genome sequencing and annotation.</title>
        <authorList>
            <consortium name="The Broad Institute Genomics Platform"/>
            <consortium name="The Broad Institute Genome Sequencing Center for Infectious Disease"/>
            <person name="Wu L."/>
            <person name="Ma J."/>
        </authorList>
    </citation>
    <scope>NUCLEOTIDE SEQUENCE [LARGE SCALE GENOMIC DNA]</scope>
    <source>
        <strain evidence="4">KCTC 42730</strain>
    </source>
</reference>
<proteinExistence type="predicted"/>
<dbReference type="Proteomes" id="UP001595453">
    <property type="component" value="Unassembled WGS sequence"/>
</dbReference>
<accession>A0ABV7CN10</accession>
<dbReference type="EMBL" id="JBHRSD010000029">
    <property type="protein sequence ID" value="MFC3034015.1"/>
    <property type="molecule type" value="Genomic_DNA"/>
</dbReference>
<evidence type="ECO:0000256" key="1">
    <source>
        <dbReference type="SAM" id="SignalP"/>
    </source>
</evidence>
<evidence type="ECO:0000313" key="4">
    <source>
        <dbReference type="Proteomes" id="UP001595453"/>
    </source>
</evidence>
<feature type="signal peptide" evidence="1">
    <location>
        <begin position="1"/>
        <end position="19"/>
    </location>
</feature>
<organism evidence="3 4">
    <name type="scientific">Pseudoalteromonas fenneropenaei</name>
    <dbReference type="NCBI Taxonomy" id="1737459"/>
    <lineage>
        <taxon>Bacteria</taxon>
        <taxon>Pseudomonadati</taxon>
        <taxon>Pseudomonadota</taxon>
        <taxon>Gammaproteobacteria</taxon>
        <taxon>Alteromonadales</taxon>
        <taxon>Pseudoalteromonadaceae</taxon>
        <taxon>Pseudoalteromonas</taxon>
    </lineage>
</organism>
<dbReference type="Gene3D" id="3.40.190.10">
    <property type="entry name" value="Periplasmic binding protein-like II"/>
    <property type="match status" value="2"/>
</dbReference>
<keyword evidence="4" id="KW-1185">Reference proteome</keyword>
<keyword evidence="1" id="KW-0732">Signal</keyword>